<name>A0ABM8HNY7_9BACT</name>
<sequence>MPGRGILILCLLLLLSCALTGTALAQGPTSPEAGVETPELASESPAPATRPGGFIQWIGTGFSMHKQNYLLPLTWGNRAHGSEDSELKFQLSFKQRIASSNFFIGYTQKSFWRILDQDDSRPFRETNYNPELFYRYLSSEHPWGSWGADAGYEHESNGAREPTSRSWDRLYLKPFIEYGRLRTDLKLWHRLSEDVKETPDDPAGDENPDIEKFYGYGELRLGYEFANRFQDGHMATLLTRWNFATAKGGLQFDYSLPTPSRNLFLFAHLWTGYGESLIDYNRSLTRYGIGVMFKR</sequence>
<evidence type="ECO:0000256" key="21">
    <source>
        <dbReference type="SAM" id="SignalP"/>
    </source>
</evidence>
<proteinExistence type="inferred from homology"/>
<evidence type="ECO:0000256" key="9">
    <source>
        <dbReference type="ARBA" id="ARBA00022452"/>
    </source>
</evidence>
<feature type="signal peptide" evidence="21">
    <location>
        <begin position="1"/>
        <end position="25"/>
    </location>
</feature>
<dbReference type="Proteomes" id="UP001319827">
    <property type="component" value="Chromosome"/>
</dbReference>
<dbReference type="EMBL" id="AP024355">
    <property type="protein sequence ID" value="BCR04618.1"/>
    <property type="molecule type" value="Genomic_DNA"/>
</dbReference>
<feature type="chain" id="PRO_5045548790" description="Phosphatidylcholine 1-acylhydrolase" evidence="21">
    <location>
        <begin position="26"/>
        <end position="295"/>
    </location>
</feature>
<comment type="subunit">
    <text evidence="6">Homodimer; dimerization is reversible, and the dimeric form is the active one.</text>
</comment>
<reference evidence="22 23" key="1">
    <citation type="journal article" date="2016" name="C (Basel)">
        <title>Selective Growth of and Electricity Production by Marine Exoelectrogenic Bacteria in Self-Aggregated Hydrogel of Microbially Reduced Graphene Oxide.</title>
        <authorList>
            <person name="Yoshida N."/>
            <person name="Goto Y."/>
            <person name="Miyata Y."/>
        </authorList>
    </citation>
    <scope>NUCLEOTIDE SEQUENCE [LARGE SCALE GENOMIC DNA]</scope>
    <source>
        <strain evidence="22 23">NIT-T3</strain>
    </source>
</reference>
<evidence type="ECO:0000256" key="7">
    <source>
        <dbReference type="ARBA" id="ARBA00013179"/>
    </source>
</evidence>
<dbReference type="PRINTS" id="PR01486">
    <property type="entry name" value="PHPHLIPASEA1"/>
</dbReference>
<comment type="catalytic activity">
    <reaction evidence="2">
        <text>a 1,2-diacyl-sn-glycero-3-phosphocholine + H2O = a 1-acyl-sn-glycero-3-phosphocholine + a fatty acid + H(+)</text>
        <dbReference type="Rhea" id="RHEA:15801"/>
        <dbReference type="ChEBI" id="CHEBI:15377"/>
        <dbReference type="ChEBI" id="CHEBI:15378"/>
        <dbReference type="ChEBI" id="CHEBI:28868"/>
        <dbReference type="ChEBI" id="CHEBI:57643"/>
        <dbReference type="ChEBI" id="CHEBI:58168"/>
        <dbReference type="EC" id="3.1.1.4"/>
    </reaction>
</comment>
<evidence type="ECO:0000256" key="17">
    <source>
        <dbReference type="ARBA" id="ARBA00023136"/>
    </source>
</evidence>
<evidence type="ECO:0000256" key="13">
    <source>
        <dbReference type="ARBA" id="ARBA00022801"/>
    </source>
</evidence>
<evidence type="ECO:0000256" key="1">
    <source>
        <dbReference type="ARBA" id="ARBA00000111"/>
    </source>
</evidence>
<evidence type="ECO:0000313" key="23">
    <source>
        <dbReference type="Proteomes" id="UP001319827"/>
    </source>
</evidence>
<evidence type="ECO:0000256" key="6">
    <source>
        <dbReference type="ARBA" id="ARBA00011702"/>
    </source>
</evidence>
<dbReference type="InterPro" id="IPR003187">
    <property type="entry name" value="PLipase_A1"/>
</dbReference>
<evidence type="ECO:0000256" key="11">
    <source>
        <dbReference type="ARBA" id="ARBA00022723"/>
    </source>
</evidence>
<evidence type="ECO:0000256" key="4">
    <source>
        <dbReference type="ARBA" id="ARBA00004571"/>
    </source>
</evidence>
<evidence type="ECO:0000256" key="19">
    <source>
        <dbReference type="ARBA" id="ARBA00032375"/>
    </source>
</evidence>
<keyword evidence="23" id="KW-1185">Reference proteome</keyword>
<organism evidence="22 23">
    <name type="scientific">Desulfuromonas versatilis</name>
    <dbReference type="NCBI Taxonomy" id="2802975"/>
    <lineage>
        <taxon>Bacteria</taxon>
        <taxon>Pseudomonadati</taxon>
        <taxon>Thermodesulfobacteriota</taxon>
        <taxon>Desulfuromonadia</taxon>
        <taxon>Desulfuromonadales</taxon>
        <taxon>Desulfuromonadaceae</taxon>
        <taxon>Desulfuromonas</taxon>
    </lineage>
</organism>
<keyword evidence="16" id="KW-0443">Lipid metabolism</keyword>
<keyword evidence="12 21" id="KW-0732">Signal</keyword>
<evidence type="ECO:0000256" key="14">
    <source>
        <dbReference type="ARBA" id="ARBA00022837"/>
    </source>
</evidence>
<keyword evidence="9" id="KW-1134">Transmembrane beta strand</keyword>
<keyword evidence="15" id="KW-0442">Lipid degradation</keyword>
<evidence type="ECO:0000256" key="16">
    <source>
        <dbReference type="ARBA" id="ARBA00023098"/>
    </source>
</evidence>
<dbReference type="Gene3D" id="2.40.230.10">
    <property type="entry name" value="Phospholipase A1"/>
    <property type="match status" value="1"/>
</dbReference>
<evidence type="ECO:0000256" key="3">
    <source>
        <dbReference type="ARBA" id="ARBA00001913"/>
    </source>
</evidence>
<keyword evidence="18" id="KW-0998">Cell outer membrane</keyword>
<reference evidence="22 23" key="2">
    <citation type="journal article" date="2021" name="Int. J. Syst. Evol. Microbiol.">
        <title>Isolation and Polyphasic Characterization of Desulfuromonas versatilis sp. Nov., an Electrogenic Bacteria Capable of Versatile Metabolism Isolated from a Graphene Oxide-Reducing Enrichment Culture.</title>
        <authorList>
            <person name="Xie L."/>
            <person name="Yoshida N."/>
            <person name="Ishii S."/>
            <person name="Meng L."/>
        </authorList>
    </citation>
    <scope>NUCLEOTIDE SEQUENCE [LARGE SCALE GENOMIC DNA]</scope>
    <source>
        <strain evidence="22 23">NIT-T3</strain>
    </source>
</reference>
<evidence type="ECO:0000256" key="15">
    <source>
        <dbReference type="ARBA" id="ARBA00022963"/>
    </source>
</evidence>
<dbReference type="InterPro" id="IPR036541">
    <property type="entry name" value="PLipase_A1_sf"/>
</dbReference>
<evidence type="ECO:0000256" key="12">
    <source>
        <dbReference type="ARBA" id="ARBA00022729"/>
    </source>
</evidence>
<dbReference type="PANTHER" id="PTHR40457:SF1">
    <property type="entry name" value="PHOSPHOLIPASE A1"/>
    <property type="match status" value="1"/>
</dbReference>
<gene>
    <name evidence="22" type="ORF">DESUT3_16870</name>
</gene>
<evidence type="ECO:0000256" key="18">
    <source>
        <dbReference type="ARBA" id="ARBA00023237"/>
    </source>
</evidence>
<evidence type="ECO:0000256" key="2">
    <source>
        <dbReference type="ARBA" id="ARBA00001604"/>
    </source>
</evidence>
<evidence type="ECO:0000256" key="10">
    <source>
        <dbReference type="ARBA" id="ARBA00022692"/>
    </source>
</evidence>
<comment type="subcellular location">
    <subcellularLocation>
        <location evidence="4">Cell outer membrane</location>
        <topology evidence="4">Multi-pass membrane protein</topology>
    </subcellularLocation>
</comment>
<keyword evidence="14" id="KW-0106">Calcium</keyword>
<evidence type="ECO:0000256" key="5">
    <source>
        <dbReference type="ARBA" id="ARBA00010525"/>
    </source>
</evidence>
<comment type="similarity">
    <text evidence="5">Belongs to the phospholipase A1 family.</text>
</comment>
<dbReference type="Pfam" id="PF02253">
    <property type="entry name" value="PLA1"/>
    <property type="match status" value="1"/>
</dbReference>
<dbReference type="SUPFAM" id="SSF56931">
    <property type="entry name" value="Outer membrane phospholipase A (OMPLA)"/>
    <property type="match status" value="1"/>
</dbReference>
<dbReference type="EC" id="3.1.1.32" evidence="7"/>
<accession>A0ABM8HNY7</accession>
<dbReference type="PROSITE" id="PS51257">
    <property type="entry name" value="PROKAR_LIPOPROTEIN"/>
    <property type="match status" value="1"/>
</dbReference>
<dbReference type="PANTHER" id="PTHR40457">
    <property type="entry name" value="PHOSPHOLIPASE A1"/>
    <property type="match status" value="1"/>
</dbReference>
<keyword evidence="13" id="KW-0378">Hydrolase</keyword>
<protein>
    <recommendedName>
        <fullName evidence="19">Phosphatidylcholine 1-acylhydrolase</fullName>
        <ecNumber evidence="7">3.1.1.32</ecNumber>
        <ecNumber evidence="8">3.1.1.4</ecNumber>
    </recommendedName>
</protein>
<dbReference type="EC" id="3.1.1.4" evidence="8"/>
<feature type="region of interest" description="Disordered" evidence="20">
    <location>
        <begin position="26"/>
        <end position="48"/>
    </location>
</feature>
<keyword evidence="11" id="KW-0479">Metal-binding</keyword>
<comment type="catalytic activity">
    <reaction evidence="1">
        <text>a 1,2-diacyl-sn-glycero-3-phosphocholine + H2O = a 2-acyl-sn-glycero-3-phosphocholine + a fatty acid + H(+)</text>
        <dbReference type="Rhea" id="RHEA:18689"/>
        <dbReference type="ChEBI" id="CHEBI:15377"/>
        <dbReference type="ChEBI" id="CHEBI:15378"/>
        <dbReference type="ChEBI" id="CHEBI:28868"/>
        <dbReference type="ChEBI" id="CHEBI:57643"/>
        <dbReference type="ChEBI" id="CHEBI:57875"/>
        <dbReference type="EC" id="3.1.1.32"/>
    </reaction>
</comment>
<evidence type="ECO:0000256" key="20">
    <source>
        <dbReference type="SAM" id="MobiDB-lite"/>
    </source>
</evidence>
<evidence type="ECO:0000313" key="22">
    <source>
        <dbReference type="EMBL" id="BCR04618.1"/>
    </source>
</evidence>
<comment type="cofactor">
    <cofactor evidence="3">
        <name>Ca(2+)</name>
        <dbReference type="ChEBI" id="CHEBI:29108"/>
    </cofactor>
</comment>
<evidence type="ECO:0000256" key="8">
    <source>
        <dbReference type="ARBA" id="ARBA00013278"/>
    </source>
</evidence>
<keyword evidence="17" id="KW-0472">Membrane</keyword>
<keyword evidence="10" id="KW-0812">Transmembrane</keyword>